<reference evidence="1 2" key="1">
    <citation type="journal article" date="2012" name="J. Bacteriol.">
        <title>Complete Genome Sequence of Rahnella aquatilis CIP 78.65.</title>
        <authorList>
            <person name="Martinez R.J."/>
            <person name="Bruce D."/>
            <person name="Detter C."/>
            <person name="Goodwin L.A."/>
            <person name="Han J."/>
            <person name="Han C.S."/>
            <person name="Held B."/>
            <person name="Land M.L."/>
            <person name="Mikhailova N."/>
            <person name="Nolan M."/>
            <person name="Pennacchio L."/>
            <person name="Pitluck S."/>
            <person name="Tapia R."/>
            <person name="Woyke T."/>
            <person name="Sobecky P.A."/>
        </authorList>
    </citation>
    <scope>NUCLEOTIDE SEQUENCE [LARGE SCALE GENOMIC DNA]</scope>
    <source>
        <strain evidence="2">ATCC 33071 / DSM 4594 / JCM 1683 / NBRC 105701 / NCIMB 13365 / CIP 78.65</strain>
    </source>
</reference>
<protein>
    <submittedName>
        <fullName evidence="1">Uncharacterized protein</fullName>
    </submittedName>
</protein>
<dbReference type="KEGG" id="raq:Rahaq2_3650"/>
<organism evidence="1 2">
    <name type="scientific">Rahnella aquatilis (strain ATCC 33071 / DSM 4594 / JCM 1683 / NBRC 105701 / NCIMB 13365 / CIP 78.65)</name>
    <dbReference type="NCBI Taxonomy" id="745277"/>
    <lineage>
        <taxon>Bacteria</taxon>
        <taxon>Pseudomonadati</taxon>
        <taxon>Pseudomonadota</taxon>
        <taxon>Gammaproteobacteria</taxon>
        <taxon>Enterobacterales</taxon>
        <taxon>Yersiniaceae</taxon>
        <taxon>Rahnella</taxon>
    </lineage>
</organism>
<gene>
    <name evidence="1" type="ordered locus">Rahaq2_3650</name>
</gene>
<keyword evidence="2" id="KW-1185">Reference proteome</keyword>
<dbReference type="HOGENOM" id="CLU_3405037_0_0_6"/>
<dbReference type="EMBL" id="CP003244">
    <property type="protein sequence ID" value="AEX53445.1"/>
    <property type="molecule type" value="Genomic_DNA"/>
</dbReference>
<proteinExistence type="predicted"/>
<evidence type="ECO:0000313" key="2">
    <source>
        <dbReference type="Proteomes" id="UP000009010"/>
    </source>
</evidence>
<sequence>MLLLNSGIDKYCTSIEYFFTLPPMDVVDIH</sequence>
<dbReference type="STRING" id="745277.Rahaq2_3650"/>
<dbReference type="AlphaFoldDB" id="H2IPD7"/>
<evidence type="ECO:0000313" key="1">
    <source>
        <dbReference type="EMBL" id="AEX53445.1"/>
    </source>
</evidence>
<name>H2IPD7_RAHAC</name>
<accession>H2IPD7</accession>
<dbReference type="Proteomes" id="UP000009010">
    <property type="component" value="Chromosome"/>
</dbReference>
<reference evidence="2" key="2">
    <citation type="submission" date="2012-01" db="EMBL/GenBank/DDBJ databases">
        <title>Complete sequence of chromosome of Rahnella aquatilis CIP 78.65.</title>
        <authorList>
            <person name="Lucas S."/>
            <person name="Han J."/>
            <person name="Lapidus A."/>
            <person name="Cheng J.-F."/>
            <person name="Goodwin L."/>
            <person name="Pitluck S."/>
            <person name="Peters L."/>
            <person name="Ovchinnikova G."/>
            <person name="Held B."/>
            <person name="Detter J.C."/>
            <person name="Han C."/>
            <person name="Tapia R."/>
            <person name="Land M."/>
            <person name="Hauser L."/>
            <person name="Kyrpides N."/>
            <person name="Ivanova N."/>
            <person name="Pagani I."/>
            <person name="Sobecky P."/>
            <person name="Martinez R."/>
            <person name="Woyke T."/>
        </authorList>
    </citation>
    <scope>NUCLEOTIDE SEQUENCE [LARGE SCALE GENOMIC DNA]</scope>
    <source>
        <strain evidence="2">ATCC 33071 / DSM 4594 / JCM 1683 / NBRC 105701 / NCIMB 13365 / CIP 78.65</strain>
    </source>
</reference>